<comment type="caution">
    <text evidence="1">The sequence shown here is derived from an EMBL/GenBank/DDBJ whole genome shotgun (WGS) entry which is preliminary data.</text>
</comment>
<dbReference type="Proteomes" id="UP000228886">
    <property type="component" value="Unassembled WGS sequence"/>
</dbReference>
<dbReference type="AlphaFoldDB" id="A0A2M7EAK6"/>
<name>A0A2M7EAK6_9BACT</name>
<reference evidence="2" key="1">
    <citation type="submission" date="2017-09" db="EMBL/GenBank/DDBJ databases">
        <title>Depth-based differentiation of microbial function through sediment-hosted aquifers and enrichment of novel symbionts in the deep terrestrial subsurface.</title>
        <authorList>
            <person name="Probst A.J."/>
            <person name="Ladd B."/>
            <person name="Jarett J.K."/>
            <person name="Geller-Mcgrath D.E."/>
            <person name="Sieber C.M.K."/>
            <person name="Emerson J.B."/>
            <person name="Anantharaman K."/>
            <person name="Thomas B.C."/>
            <person name="Malmstrom R."/>
            <person name="Stieglmeier M."/>
            <person name="Klingl A."/>
            <person name="Woyke T."/>
            <person name="Ryan C.M."/>
            <person name="Banfield J.F."/>
        </authorList>
    </citation>
    <scope>NUCLEOTIDE SEQUENCE [LARGE SCALE GENOMIC DNA]</scope>
</reference>
<proteinExistence type="predicted"/>
<dbReference type="EMBL" id="PETL01000026">
    <property type="protein sequence ID" value="PIV64767.1"/>
    <property type="molecule type" value="Genomic_DNA"/>
</dbReference>
<evidence type="ECO:0000313" key="2">
    <source>
        <dbReference type="Proteomes" id="UP000228886"/>
    </source>
</evidence>
<sequence length="202" mass="23019">MMLVVDTDVIDAHMENLMENLRSPQVSHNHLNKSTDLFTITWITLSELPTSIHNTMNNIFIFFKKLTSKEMIFKGPIKTISGGLSKIKVAHYQATLSGLVRVTIDKDQNSRRQRKPHRCQINQFPHPRLCCRKDNSLGNNDFTVTWQGAFKECIGEVEVSELKYKKKGNYLVGQLFEIVCFIISTQKINFIASFLALGSPVS</sequence>
<protein>
    <submittedName>
        <fullName evidence="1">Uncharacterized protein</fullName>
    </submittedName>
</protein>
<accession>A0A2M7EAK6</accession>
<organism evidence="1 2">
    <name type="scientific">bacterium (Candidatus Ratteibacteria) CG01_land_8_20_14_3_00_40_19</name>
    <dbReference type="NCBI Taxonomy" id="2014290"/>
    <lineage>
        <taxon>Bacteria</taxon>
        <taxon>Candidatus Ratteibacteria</taxon>
    </lineage>
</organism>
<gene>
    <name evidence="1" type="ORF">COS11_00465</name>
</gene>
<evidence type="ECO:0000313" key="1">
    <source>
        <dbReference type="EMBL" id="PIV64767.1"/>
    </source>
</evidence>